<feature type="compositionally biased region" description="Polar residues" evidence="1">
    <location>
        <begin position="90"/>
        <end position="115"/>
    </location>
</feature>
<feature type="transmembrane region" description="Helical" evidence="2">
    <location>
        <begin position="136"/>
        <end position="160"/>
    </location>
</feature>
<name>A0A423WHW2_CYTCH</name>
<feature type="compositionally biased region" description="Polar residues" evidence="1">
    <location>
        <begin position="1"/>
        <end position="14"/>
    </location>
</feature>
<keyword evidence="4" id="KW-1185">Reference proteome</keyword>
<gene>
    <name evidence="3" type="ORF">VSDG_01716</name>
</gene>
<dbReference type="AlphaFoldDB" id="A0A423WHW2"/>
<proteinExistence type="predicted"/>
<accession>A0A423WHW2</accession>
<dbReference type="Pfam" id="PF11374">
    <property type="entry name" value="DUF3176"/>
    <property type="match status" value="1"/>
</dbReference>
<feature type="transmembrane region" description="Helical" evidence="2">
    <location>
        <begin position="239"/>
        <end position="258"/>
    </location>
</feature>
<feature type="transmembrane region" description="Helical" evidence="2">
    <location>
        <begin position="596"/>
        <end position="618"/>
    </location>
</feature>
<dbReference type="InterPro" id="IPR021514">
    <property type="entry name" value="DUF3176"/>
</dbReference>
<evidence type="ECO:0000313" key="4">
    <source>
        <dbReference type="Proteomes" id="UP000284375"/>
    </source>
</evidence>
<dbReference type="EMBL" id="LJZO01000004">
    <property type="protein sequence ID" value="ROW02920.1"/>
    <property type="molecule type" value="Genomic_DNA"/>
</dbReference>
<comment type="caution">
    <text evidence="3">The sequence shown here is derived from an EMBL/GenBank/DDBJ whole genome shotgun (WGS) entry which is preliminary data.</text>
</comment>
<feature type="region of interest" description="Disordered" evidence="1">
    <location>
        <begin position="71"/>
        <end position="115"/>
    </location>
</feature>
<evidence type="ECO:0000256" key="1">
    <source>
        <dbReference type="SAM" id="MobiDB-lite"/>
    </source>
</evidence>
<dbReference type="Proteomes" id="UP000284375">
    <property type="component" value="Unassembled WGS sequence"/>
</dbReference>
<sequence>MEYSQQQYLGQYQNGHPGPGQYHAGFPSDHSDETIVSFANYNTAYQYPVDYYSQNDGQKGVDVTEEAVMTGEVSSIPQVSPPQPPRTPSNGWSLTDSNTTSTATEKSRGKTSSGMLSSIPQLANVKNIKWTKTGTWTFEIVSLLFAIAAVASIIAVLAYFDRKPLPSWPYAITLNAVIAVLTTVANAAMAVPLSSGLGQLKWERFKTGYAPLTDIEVLDDASRGALGALNLLRKLRGGVIGSFGAVAVIVALFVSPFAQQIATYRTLSKGSDTGATNLRAMNFTMALPSLDASTPFVPVLPIKAAVYNGLFMENNRPWTNLPVICKTGNCTWEPFNTLAVSNKCVDMTPYMVKSCGENSTKDDCGWETMDGKAVLSAGEVFSMTSQFESQSGGDPWSTIMKLTFMGTESSTSIAGNIQPWARQCILSACVQTITSQVVNGNLVENVTNVAMNDTVITHSNKGIGLEPVVITTDASTNSTSNSTMSPTSYVLSAEAMLGMQSWFSQLFASGSASRSSSAFNKTIGVNLTVGISSGSTFFDTDIVQAFYWNYYEYPSGLDMLMDDLSVSLTVAFRSLVGQEPVNGISLTAESFVHVRWGFVTPLILAIVLTAGFLSTAMYRNRKCGAQLWKSSTLAVLFHGLEDDVREKFEDVGDFRTQRRTAQAVKVRLHQVGIGGGLLRAERVNEEY</sequence>
<keyword evidence="2" id="KW-0472">Membrane</keyword>
<feature type="region of interest" description="Disordered" evidence="1">
    <location>
        <begin position="1"/>
        <end position="29"/>
    </location>
</feature>
<dbReference type="PANTHER" id="PTHR35394">
    <property type="entry name" value="DUF3176 DOMAIN-CONTAINING PROTEIN"/>
    <property type="match status" value="1"/>
</dbReference>
<feature type="transmembrane region" description="Helical" evidence="2">
    <location>
        <begin position="172"/>
        <end position="194"/>
    </location>
</feature>
<dbReference type="PANTHER" id="PTHR35394:SF6">
    <property type="entry name" value="DUF3176 DOMAIN-CONTAINING PROTEIN"/>
    <property type="match status" value="1"/>
</dbReference>
<organism evidence="3 4">
    <name type="scientific">Cytospora chrysosperma</name>
    <name type="common">Cytospora canker fungus</name>
    <name type="synonym">Sphaeria chrysosperma</name>
    <dbReference type="NCBI Taxonomy" id="252740"/>
    <lineage>
        <taxon>Eukaryota</taxon>
        <taxon>Fungi</taxon>
        <taxon>Dikarya</taxon>
        <taxon>Ascomycota</taxon>
        <taxon>Pezizomycotina</taxon>
        <taxon>Sordariomycetes</taxon>
        <taxon>Sordariomycetidae</taxon>
        <taxon>Diaporthales</taxon>
        <taxon>Cytosporaceae</taxon>
        <taxon>Cytospora</taxon>
    </lineage>
</organism>
<reference evidence="3 4" key="1">
    <citation type="submission" date="2015-09" db="EMBL/GenBank/DDBJ databases">
        <title>Host preference determinants of Valsa canker pathogens revealed by comparative genomics.</title>
        <authorList>
            <person name="Yin Z."/>
            <person name="Huang L."/>
        </authorList>
    </citation>
    <scope>NUCLEOTIDE SEQUENCE [LARGE SCALE GENOMIC DNA]</scope>
    <source>
        <strain evidence="3 4">YSFL</strain>
    </source>
</reference>
<evidence type="ECO:0000313" key="3">
    <source>
        <dbReference type="EMBL" id="ROW02920.1"/>
    </source>
</evidence>
<evidence type="ECO:0000256" key="2">
    <source>
        <dbReference type="SAM" id="Phobius"/>
    </source>
</evidence>
<dbReference type="STRING" id="252740.A0A423WHW2"/>
<protein>
    <submittedName>
        <fullName evidence="3">Uncharacterized protein</fullName>
    </submittedName>
</protein>
<keyword evidence="2" id="KW-0812">Transmembrane</keyword>
<dbReference type="OrthoDB" id="5376804at2759"/>
<keyword evidence="2" id="KW-1133">Transmembrane helix</keyword>